<accession>A0AAU9XPC4</accession>
<feature type="compositionally biased region" description="Basic and acidic residues" evidence="1">
    <location>
        <begin position="164"/>
        <end position="173"/>
    </location>
</feature>
<gene>
    <name evidence="2" type="ORF">PMEA_00026425</name>
</gene>
<evidence type="ECO:0000313" key="3">
    <source>
        <dbReference type="Proteomes" id="UP001159428"/>
    </source>
</evidence>
<sequence length="181" mass="20654">MLQMVATKHCCWGECKSVSRFPHLLHPALKKRLQERKPIFLPFPKKSQGLERCLRWVNACGRGKDFTVDKVTKYTYICYLHWPGEVGPTKEFDVPLKATLKPKEVLKATKPKRKAPLARHAVPSKRRKSGSNQDNSHPVVDEAHVNDYVSDSAEVIENSGLENDQEKSAKSRDFATQTMWP</sequence>
<evidence type="ECO:0008006" key="4">
    <source>
        <dbReference type="Google" id="ProtNLM"/>
    </source>
</evidence>
<reference evidence="2 3" key="1">
    <citation type="submission" date="2022-05" db="EMBL/GenBank/DDBJ databases">
        <authorList>
            <consortium name="Genoscope - CEA"/>
            <person name="William W."/>
        </authorList>
    </citation>
    <scope>NUCLEOTIDE SEQUENCE [LARGE SCALE GENOMIC DNA]</scope>
</reference>
<proteinExistence type="predicted"/>
<dbReference type="EMBL" id="CALNXJ010000050">
    <property type="protein sequence ID" value="CAH3151989.1"/>
    <property type="molecule type" value="Genomic_DNA"/>
</dbReference>
<name>A0AAU9XPC4_9CNID</name>
<keyword evidence="3" id="KW-1185">Reference proteome</keyword>
<comment type="caution">
    <text evidence="2">The sequence shown here is derived from an EMBL/GenBank/DDBJ whole genome shotgun (WGS) entry which is preliminary data.</text>
</comment>
<evidence type="ECO:0000313" key="2">
    <source>
        <dbReference type="EMBL" id="CAH3151989.1"/>
    </source>
</evidence>
<organism evidence="2 3">
    <name type="scientific">Pocillopora meandrina</name>
    <dbReference type="NCBI Taxonomy" id="46732"/>
    <lineage>
        <taxon>Eukaryota</taxon>
        <taxon>Metazoa</taxon>
        <taxon>Cnidaria</taxon>
        <taxon>Anthozoa</taxon>
        <taxon>Hexacorallia</taxon>
        <taxon>Scleractinia</taxon>
        <taxon>Astrocoeniina</taxon>
        <taxon>Pocilloporidae</taxon>
        <taxon>Pocillopora</taxon>
    </lineage>
</organism>
<evidence type="ECO:0000256" key="1">
    <source>
        <dbReference type="SAM" id="MobiDB-lite"/>
    </source>
</evidence>
<feature type="compositionally biased region" description="Basic residues" evidence="1">
    <location>
        <begin position="109"/>
        <end position="129"/>
    </location>
</feature>
<dbReference type="AlphaFoldDB" id="A0AAU9XPC4"/>
<dbReference type="Proteomes" id="UP001159428">
    <property type="component" value="Unassembled WGS sequence"/>
</dbReference>
<protein>
    <recommendedName>
        <fullName evidence="4">THAP-type domain-containing protein</fullName>
    </recommendedName>
</protein>
<feature type="region of interest" description="Disordered" evidence="1">
    <location>
        <begin position="107"/>
        <end position="181"/>
    </location>
</feature>